<keyword evidence="1 3" id="KW-0597">Phosphoprotein</keyword>
<dbReference type="InterPro" id="IPR058245">
    <property type="entry name" value="NreC/VraR/RcsB-like_REC"/>
</dbReference>
<dbReference type="GO" id="GO:0003677">
    <property type="term" value="F:DNA binding"/>
    <property type="evidence" value="ECO:0007669"/>
    <property type="project" value="UniProtKB-KW"/>
</dbReference>
<dbReference type="SMART" id="SM00448">
    <property type="entry name" value="REC"/>
    <property type="match status" value="1"/>
</dbReference>
<evidence type="ECO:0000259" key="5">
    <source>
        <dbReference type="PROSITE" id="PS50110"/>
    </source>
</evidence>
<dbReference type="PROSITE" id="PS00622">
    <property type="entry name" value="HTH_LUXR_1"/>
    <property type="match status" value="1"/>
</dbReference>
<dbReference type="InterPro" id="IPR000792">
    <property type="entry name" value="Tscrpt_reg_LuxR_C"/>
</dbReference>
<feature type="domain" description="HTH luxR-type" evidence="4">
    <location>
        <begin position="162"/>
        <end position="227"/>
    </location>
</feature>
<feature type="domain" description="Response regulatory" evidence="5">
    <location>
        <begin position="15"/>
        <end position="130"/>
    </location>
</feature>
<sequence>MTQRNDTDRDGRRTSVLVADDHPMWLDAVVRDLDDAGYDVVGTATDGEAAVRRSLATRPDVLVLDLNMPGLRGQEVCARLAAAGLGTRVLILTASGEQQDVLDAIKAGATGYLLKSTGRTEFLSAVRATAEGRASFTPGLAGLVLGEYRRLASRSERHPEPDAAPVPELTAREVEVLRLVATGMSYKDIAAELTISHRTVQNHVQNTLTKLQLHNRVQLVRYAIDQGLDGPA</sequence>
<evidence type="ECO:0000256" key="2">
    <source>
        <dbReference type="ARBA" id="ARBA00023125"/>
    </source>
</evidence>
<accession>A0A6I3IX03</accession>
<reference evidence="6 7" key="1">
    <citation type="submission" date="2019-11" db="EMBL/GenBank/DDBJ databases">
        <title>Whole genome sequencing identifies a novel species of the genus Arsenicicoccus isolated from human blood.</title>
        <authorList>
            <person name="Jeong J.H."/>
            <person name="Kweon O.J."/>
            <person name="Kim H.R."/>
            <person name="Kim T.-H."/>
            <person name="Ha S.-M."/>
            <person name="Lee M.-K."/>
        </authorList>
    </citation>
    <scope>NUCLEOTIDE SEQUENCE [LARGE SCALE GENOMIC DNA]</scope>
    <source>
        <strain evidence="6 7">MKL-02</strain>
    </source>
</reference>
<evidence type="ECO:0000313" key="6">
    <source>
        <dbReference type="EMBL" id="MTB72881.1"/>
    </source>
</evidence>
<keyword evidence="2" id="KW-0238">DNA-binding</keyword>
<evidence type="ECO:0000259" key="4">
    <source>
        <dbReference type="PROSITE" id="PS50043"/>
    </source>
</evidence>
<dbReference type="PRINTS" id="PR00038">
    <property type="entry name" value="HTHLUXR"/>
</dbReference>
<dbReference type="AlphaFoldDB" id="A0A6I3IX03"/>
<keyword evidence="7" id="KW-1185">Reference proteome</keyword>
<dbReference type="InterPro" id="IPR001789">
    <property type="entry name" value="Sig_transdc_resp-reg_receiver"/>
</dbReference>
<dbReference type="RefSeq" id="WP_154594127.1">
    <property type="nucleotide sequence ID" value="NZ_WLVL01000040.1"/>
</dbReference>
<dbReference type="Gene3D" id="3.40.50.2300">
    <property type="match status" value="1"/>
</dbReference>
<evidence type="ECO:0000256" key="1">
    <source>
        <dbReference type="ARBA" id="ARBA00022553"/>
    </source>
</evidence>
<evidence type="ECO:0000256" key="3">
    <source>
        <dbReference type="PROSITE-ProRule" id="PRU00169"/>
    </source>
</evidence>
<dbReference type="CDD" id="cd17535">
    <property type="entry name" value="REC_NarL-like"/>
    <property type="match status" value="1"/>
</dbReference>
<dbReference type="PANTHER" id="PTHR43214">
    <property type="entry name" value="TWO-COMPONENT RESPONSE REGULATOR"/>
    <property type="match status" value="1"/>
</dbReference>
<dbReference type="InterPro" id="IPR011006">
    <property type="entry name" value="CheY-like_superfamily"/>
</dbReference>
<dbReference type="SUPFAM" id="SSF52172">
    <property type="entry name" value="CheY-like"/>
    <property type="match status" value="1"/>
</dbReference>
<feature type="modified residue" description="4-aspartylphosphate" evidence="3">
    <location>
        <position position="65"/>
    </location>
</feature>
<dbReference type="Pfam" id="PF00196">
    <property type="entry name" value="GerE"/>
    <property type="match status" value="1"/>
</dbReference>
<dbReference type="CDD" id="cd06170">
    <property type="entry name" value="LuxR_C_like"/>
    <property type="match status" value="1"/>
</dbReference>
<dbReference type="SMART" id="SM00421">
    <property type="entry name" value="HTH_LUXR"/>
    <property type="match status" value="1"/>
</dbReference>
<dbReference type="GO" id="GO:0006355">
    <property type="term" value="P:regulation of DNA-templated transcription"/>
    <property type="evidence" value="ECO:0007669"/>
    <property type="project" value="InterPro"/>
</dbReference>
<dbReference type="PROSITE" id="PS50043">
    <property type="entry name" value="HTH_LUXR_2"/>
    <property type="match status" value="1"/>
</dbReference>
<dbReference type="EMBL" id="WLVL01000040">
    <property type="protein sequence ID" value="MTB72881.1"/>
    <property type="molecule type" value="Genomic_DNA"/>
</dbReference>
<dbReference type="PROSITE" id="PS50110">
    <property type="entry name" value="RESPONSE_REGULATORY"/>
    <property type="match status" value="1"/>
</dbReference>
<proteinExistence type="predicted"/>
<gene>
    <name evidence="6" type="ORF">GGG17_13080</name>
</gene>
<dbReference type="GO" id="GO:0000160">
    <property type="term" value="P:phosphorelay signal transduction system"/>
    <property type="evidence" value="ECO:0007669"/>
    <property type="project" value="InterPro"/>
</dbReference>
<dbReference type="Proteomes" id="UP000431092">
    <property type="component" value="Unassembled WGS sequence"/>
</dbReference>
<name>A0A6I3IX03_9MICO</name>
<evidence type="ECO:0000313" key="7">
    <source>
        <dbReference type="Proteomes" id="UP000431092"/>
    </source>
</evidence>
<dbReference type="InterPro" id="IPR039420">
    <property type="entry name" value="WalR-like"/>
</dbReference>
<dbReference type="Pfam" id="PF00072">
    <property type="entry name" value="Response_reg"/>
    <property type="match status" value="1"/>
</dbReference>
<protein>
    <submittedName>
        <fullName evidence="6">Response regulator</fullName>
    </submittedName>
</protein>
<comment type="caution">
    <text evidence="6">The sequence shown here is derived from an EMBL/GenBank/DDBJ whole genome shotgun (WGS) entry which is preliminary data.</text>
</comment>
<organism evidence="6 7">
    <name type="scientific">Arsenicicoccus cauae</name>
    <dbReference type="NCBI Taxonomy" id="2663847"/>
    <lineage>
        <taxon>Bacteria</taxon>
        <taxon>Bacillati</taxon>
        <taxon>Actinomycetota</taxon>
        <taxon>Actinomycetes</taxon>
        <taxon>Micrococcales</taxon>
        <taxon>Intrasporangiaceae</taxon>
        <taxon>Arsenicicoccus</taxon>
    </lineage>
</organism>